<name>A0A7D5KU26_9EURY</name>
<protein>
    <submittedName>
        <fullName evidence="1">DUF4336 domain-containing protein</fullName>
    </submittedName>
</protein>
<accession>A0A7D5KU26</accession>
<keyword evidence="2" id="KW-1185">Reference proteome</keyword>
<dbReference type="InterPro" id="IPR036866">
    <property type="entry name" value="RibonucZ/Hydroxyglut_hydro"/>
</dbReference>
<gene>
    <name evidence="1" type="ORF">HUG10_04580</name>
</gene>
<dbReference type="PANTHER" id="PTHR33835">
    <property type="entry name" value="YALI0C07656P"/>
    <property type="match status" value="1"/>
</dbReference>
<dbReference type="SUPFAM" id="SSF56281">
    <property type="entry name" value="Metallo-hydrolase/oxidoreductase"/>
    <property type="match status" value="1"/>
</dbReference>
<dbReference type="RefSeq" id="WP_179168435.1">
    <property type="nucleotide sequence ID" value="NZ_CP058529.1"/>
</dbReference>
<dbReference type="AlphaFoldDB" id="A0A7D5KU26"/>
<evidence type="ECO:0000313" key="1">
    <source>
        <dbReference type="EMBL" id="QLG26860.1"/>
    </source>
</evidence>
<reference evidence="1 2" key="1">
    <citation type="submission" date="2020-07" db="EMBL/GenBank/DDBJ databases">
        <title>Gai3-2, isolated from salt lake.</title>
        <authorList>
            <person name="Cui H."/>
            <person name="Shi X."/>
        </authorList>
    </citation>
    <scope>NUCLEOTIDE SEQUENCE [LARGE SCALE GENOMIC DNA]</scope>
    <source>
        <strain evidence="1 2">Gai3-2</strain>
    </source>
</reference>
<dbReference type="GeneID" id="56028083"/>
<evidence type="ECO:0000313" key="2">
    <source>
        <dbReference type="Proteomes" id="UP000509750"/>
    </source>
</evidence>
<proteinExistence type="predicted"/>
<dbReference type="KEGG" id="halg:HUG10_04580"/>
<sequence length="226" mass="25848">MFTEVAQNLFVLSEPLSFYGFQIGRKMIVVRLPNGDLFVNSPAELTAERIEALNDLGTVRYVTPSSKLHGHLYMEDYARTFPEVELFAAPDLDRRRTDLAFDGLLGSSPDPRWADVLDQTAFLGHRWLTEIEFFHVPSGTLILGDVCYNLGPEVPLKTQLFARLLGMYGDVSVPLDLRYTMKNEAAGRRSVERILDWDFERVIVGHGRIVERDAKRRVRDAFEWLV</sequence>
<dbReference type="EMBL" id="CP058529">
    <property type="protein sequence ID" value="QLG26860.1"/>
    <property type="molecule type" value="Genomic_DNA"/>
</dbReference>
<dbReference type="Pfam" id="PF14234">
    <property type="entry name" value="DUF4336"/>
    <property type="match status" value="1"/>
</dbReference>
<dbReference type="Proteomes" id="UP000509750">
    <property type="component" value="Chromosome"/>
</dbReference>
<dbReference type="InterPro" id="IPR025638">
    <property type="entry name" value="DUF4336"/>
</dbReference>
<dbReference type="OrthoDB" id="350354at2157"/>
<dbReference type="PANTHER" id="PTHR33835:SF1">
    <property type="entry name" value="METALLO-BETA-LACTAMASE DOMAIN-CONTAINING PROTEIN"/>
    <property type="match status" value="1"/>
</dbReference>
<organism evidence="1 2">
    <name type="scientific">Halorarum halophilum</name>
    <dbReference type="NCBI Taxonomy" id="2743090"/>
    <lineage>
        <taxon>Archaea</taxon>
        <taxon>Methanobacteriati</taxon>
        <taxon>Methanobacteriota</taxon>
        <taxon>Stenosarchaea group</taxon>
        <taxon>Halobacteria</taxon>
        <taxon>Halobacteriales</taxon>
        <taxon>Haloferacaceae</taxon>
        <taxon>Halorarum</taxon>
    </lineage>
</organism>